<keyword evidence="7" id="KW-0539">Nucleus</keyword>
<keyword evidence="4" id="KW-0677">Repeat</keyword>
<feature type="compositionally biased region" description="Low complexity" evidence="8">
    <location>
        <begin position="210"/>
        <end position="237"/>
    </location>
</feature>
<feature type="region of interest" description="Disordered" evidence="8">
    <location>
        <begin position="498"/>
        <end position="522"/>
    </location>
</feature>
<dbReference type="InterPro" id="IPR040366">
    <property type="entry name" value="Nab2/ZC3H14"/>
</dbReference>
<evidence type="ECO:0000313" key="11">
    <source>
        <dbReference type="Proteomes" id="UP000469558"/>
    </source>
</evidence>
<dbReference type="AlphaFoldDB" id="A0A8T9CHZ4"/>
<feature type="region of interest" description="Disordered" evidence="8">
    <location>
        <begin position="91"/>
        <end position="119"/>
    </location>
</feature>
<evidence type="ECO:0000256" key="8">
    <source>
        <dbReference type="SAM" id="MobiDB-lite"/>
    </source>
</evidence>
<evidence type="ECO:0000256" key="4">
    <source>
        <dbReference type="ARBA" id="ARBA00022737"/>
    </source>
</evidence>
<keyword evidence="5" id="KW-0863">Zinc-finger</keyword>
<keyword evidence="11" id="KW-1185">Reference proteome</keyword>
<dbReference type="GO" id="GO:0008270">
    <property type="term" value="F:zinc ion binding"/>
    <property type="evidence" value="ECO:0007669"/>
    <property type="project" value="UniProtKB-KW"/>
</dbReference>
<dbReference type="GO" id="GO:0043488">
    <property type="term" value="P:regulation of mRNA stability"/>
    <property type="evidence" value="ECO:0007669"/>
    <property type="project" value="InterPro"/>
</dbReference>
<dbReference type="Gene3D" id="1.10.340.40">
    <property type="entry name" value="Nuclear abundant poly(A) RNA-bind protein 2, N-terminal domain"/>
    <property type="match status" value="1"/>
</dbReference>
<keyword evidence="3" id="KW-0479">Metal-binding</keyword>
<dbReference type="GO" id="GO:0005737">
    <property type="term" value="C:cytoplasm"/>
    <property type="evidence" value="ECO:0007669"/>
    <property type="project" value="TreeGrafter"/>
</dbReference>
<evidence type="ECO:0000259" key="9">
    <source>
        <dbReference type="Pfam" id="PF22683"/>
    </source>
</evidence>
<dbReference type="FunFam" id="1.10.340.40:FF:000001">
    <property type="entry name" value="Nuclear polyadenylated RNA-binding protein nab2"/>
    <property type="match status" value="1"/>
</dbReference>
<reference evidence="10 11" key="1">
    <citation type="submission" date="2018-05" db="EMBL/GenBank/DDBJ databases">
        <title>Genome sequencing and assembly of the regulated plant pathogen Lachnellula willkommii and related sister species for the development of diagnostic species identification markers.</title>
        <authorList>
            <person name="Giroux E."/>
            <person name="Bilodeau G."/>
        </authorList>
    </citation>
    <scope>NUCLEOTIDE SEQUENCE [LARGE SCALE GENOMIC DNA]</scope>
    <source>
        <strain evidence="10 11">CBS 268.59</strain>
    </source>
</reference>
<evidence type="ECO:0000313" key="10">
    <source>
        <dbReference type="EMBL" id="TVY85479.1"/>
    </source>
</evidence>
<sequence>MSVEVVLDTPLAQELSNRIQPKLVEVGWSTGGTETDLAEYIILMLVNGKTQDQIAVELSGDLLNLEADNPEGKHFSQWLFDQVETLNAELNGGNVPPSGTDMAQAQTADEGQDADMGDTSDVGQSNVYAISPVDLSPDLSLPLKPHTLTYRRPTGPKSMRDGVSRPRDRRMLGHLAKAMDRTNDSVLHKVRSHNGTERINSHPRPPPTGPRQQTQTRGGPRNMNGGRNGSMAGSGAMQNQSMNFNSMSPSAQMEMLAKLEQQMHGMAQMMQMNNGMLGNGYGQPQTRRSLADRVQPNPHTQQNGFRRGGKFGDHQSQPQYQAPGETPTSSMDVEMSQEKREPASPDNTCKYNLSCTNKDCKFAHQSPAAPPGAAIDVNDVCTFGAACKNRKCTGRHPSPAQKIAHQTEMDCKYFPNCTNARCPFRHPTMPLCRNGADCTTPDCKFTHSKVMCKFNPCLNAACVYKHEDGQKRGKFEDKVWVANGAKEHVSERKFVDENGEEELIRPGEEGQSQESVATEVIT</sequence>
<dbReference type="GO" id="GO:0008143">
    <property type="term" value="F:poly(A) binding"/>
    <property type="evidence" value="ECO:0007669"/>
    <property type="project" value="InterPro"/>
</dbReference>
<comment type="caution">
    <text evidence="10">The sequence shown here is derived from an EMBL/GenBank/DDBJ whole genome shotgun (WGS) entry which is preliminary data.</text>
</comment>
<dbReference type="InterPro" id="IPR043094">
    <property type="entry name" value="Nab2/ZC3H14_N_sf"/>
</dbReference>
<dbReference type="Proteomes" id="UP000469558">
    <property type="component" value="Unassembled WGS sequence"/>
</dbReference>
<gene>
    <name evidence="10" type="primary">NAB2</name>
    <name evidence="10" type="ORF">LSUE1_G000178</name>
</gene>
<evidence type="ECO:0000256" key="2">
    <source>
        <dbReference type="ARBA" id="ARBA00008423"/>
    </source>
</evidence>
<feature type="region of interest" description="Disordered" evidence="8">
    <location>
        <begin position="274"/>
        <end position="348"/>
    </location>
</feature>
<evidence type="ECO:0000256" key="7">
    <source>
        <dbReference type="ARBA" id="ARBA00023242"/>
    </source>
</evidence>
<dbReference type="FunFam" id="4.10.1000.40:FF:000002">
    <property type="entry name" value="Nuclear polyadenylated RNA-binding protein Nab2"/>
    <property type="match status" value="1"/>
</dbReference>
<dbReference type="OrthoDB" id="438553at2759"/>
<feature type="compositionally biased region" description="Basic and acidic residues" evidence="8">
    <location>
        <begin position="158"/>
        <end position="167"/>
    </location>
</feature>
<accession>A0A8T9CHZ4</accession>
<name>A0A8T9CHZ4_9HELO</name>
<dbReference type="Gene3D" id="4.10.1000.40">
    <property type="match status" value="1"/>
</dbReference>
<feature type="compositionally biased region" description="Polar residues" evidence="8">
    <location>
        <begin position="314"/>
        <end position="331"/>
    </location>
</feature>
<dbReference type="PANTHER" id="PTHR14738:SF29">
    <property type="entry name" value="ZINC FINGER CCCH DOMAIN-CONTAINING PROTEIN 14"/>
    <property type="match status" value="1"/>
</dbReference>
<dbReference type="EMBL" id="QGMK01000006">
    <property type="protein sequence ID" value="TVY85479.1"/>
    <property type="molecule type" value="Genomic_DNA"/>
</dbReference>
<feature type="compositionally biased region" description="Basic and acidic residues" evidence="8">
    <location>
        <begin position="498"/>
        <end position="508"/>
    </location>
</feature>
<keyword evidence="6" id="KW-0862">Zinc</keyword>
<evidence type="ECO:0000256" key="5">
    <source>
        <dbReference type="ARBA" id="ARBA00022771"/>
    </source>
</evidence>
<dbReference type="GO" id="GO:0005634">
    <property type="term" value="C:nucleus"/>
    <property type="evidence" value="ECO:0007669"/>
    <property type="project" value="UniProtKB-SubCell"/>
</dbReference>
<comment type="similarity">
    <text evidence="2">Belongs to the ZC3H14 family.</text>
</comment>
<feature type="compositionally biased region" description="Polar residues" evidence="8">
    <location>
        <begin position="510"/>
        <end position="522"/>
    </location>
</feature>
<dbReference type="Pfam" id="PF22683">
    <property type="entry name" value="Nab2-like_zf-CCCH"/>
    <property type="match status" value="1"/>
</dbReference>
<dbReference type="Gene3D" id="4.10.1000.30">
    <property type="match status" value="1"/>
</dbReference>
<feature type="region of interest" description="Disordered" evidence="8">
    <location>
        <begin position="192"/>
        <end position="246"/>
    </location>
</feature>
<protein>
    <submittedName>
        <fullName evidence="10">Nuclear polyadenylated RNA-binding protein NAB2</fullName>
    </submittedName>
</protein>
<feature type="region of interest" description="Disordered" evidence="8">
    <location>
        <begin position="145"/>
        <end position="167"/>
    </location>
</feature>
<comment type="subcellular location">
    <subcellularLocation>
        <location evidence="1">Nucleus</location>
    </subcellularLocation>
</comment>
<dbReference type="Pfam" id="PF14608">
    <property type="entry name" value="zf-CCCH_2"/>
    <property type="match status" value="4"/>
</dbReference>
<organism evidence="10 11">
    <name type="scientific">Lachnellula suecica</name>
    <dbReference type="NCBI Taxonomy" id="602035"/>
    <lineage>
        <taxon>Eukaryota</taxon>
        <taxon>Fungi</taxon>
        <taxon>Dikarya</taxon>
        <taxon>Ascomycota</taxon>
        <taxon>Pezizomycotina</taxon>
        <taxon>Leotiomycetes</taxon>
        <taxon>Helotiales</taxon>
        <taxon>Lachnaceae</taxon>
        <taxon>Lachnellula</taxon>
    </lineage>
</organism>
<dbReference type="FunFam" id="4.10.1000.30:FF:000002">
    <property type="entry name" value="Nuclear polyadenylated RNA-binding protein Nab2"/>
    <property type="match status" value="1"/>
</dbReference>
<feature type="domain" description="Nab2-like CCCH zinc finger" evidence="9">
    <location>
        <begin position="452"/>
        <end position="471"/>
    </location>
</feature>
<dbReference type="PANTHER" id="PTHR14738">
    <property type="entry name" value="ZINC FINGER CCCH DOMAIN-CONTAINING PROTEIN 14"/>
    <property type="match status" value="1"/>
</dbReference>
<evidence type="ECO:0000256" key="1">
    <source>
        <dbReference type="ARBA" id="ARBA00004123"/>
    </source>
</evidence>
<evidence type="ECO:0000256" key="6">
    <source>
        <dbReference type="ARBA" id="ARBA00022833"/>
    </source>
</evidence>
<dbReference type="InterPro" id="IPR055046">
    <property type="entry name" value="Nab2-like_Znf-CCCH"/>
</dbReference>
<evidence type="ECO:0000256" key="3">
    <source>
        <dbReference type="ARBA" id="ARBA00022723"/>
    </source>
</evidence>
<proteinExistence type="inferred from homology"/>